<gene>
    <name evidence="1" type="ORF">H4F99_11480</name>
</gene>
<evidence type="ECO:0000313" key="1">
    <source>
        <dbReference type="EMBL" id="MBB1089101.1"/>
    </source>
</evidence>
<dbReference type="EMBL" id="JACHTE010000007">
    <property type="protein sequence ID" value="MBB1089101.1"/>
    <property type="molecule type" value="Genomic_DNA"/>
</dbReference>
<accession>A0A7W3YFD0</accession>
<comment type="caution">
    <text evidence="1">The sequence shown here is derived from an EMBL/GenBank/DDBJ whole genome shotgun (WGS) entry which is preliminary data.</text>
</comment>
<organism evidence="1 2">
    <name type="scientific">Marilutibacter penaei</name>
    <dbReference type="NCBI Taxonomy" id="2759900"/>
    <lineage>
        <taxon>Bacteria</taxon>
        <taxon>Pseudomonadati</taxon>
        <taxon>Pseudomonadota</taxon>
        <taxon>Gammaproteobacteria</taxon>
        <taxon>Lysobacterales</taxon>
        <taxon>Lysobacteraceae</taxon>
        <taxon>Marilutibacter</taxon>
    </lineage>
</organism>
<dbReference type="RefSeq" id="WP_182669871.1">
    <property type="nucleotide sequence ID" value="NZ_JACHTE010000007.1"/>
</dbReference>
<name>A0A7W3YFD0_9GAMM</name>
<sequence length="74" mass="7841">MTAQAQLTQEQAYMAMFVFLDKQFSLGCEELGGILGSMSLLQDGSPADQAFIQDWQEAVAAALSGNAAAQVRLG</sequence>
<reference evidence="1 2" key="1">
    <citation type="submission" date="2020-07" db="EMBL/GenBank/DDBJ databases">
        <authorList>
            <person name="Xu S."/>
            <person name="Li A."/>
        </authorList>
    </citation>
    <scope>NUCLEOTIDE SEQUENCE [LARGE SCALE GENOMIC DNA]</scope>
    <source>
        <strain evidence="1 2">SG-8</strain>
    </source>
</reference>
<dbReference type="AlphaFoldDB" id="A0A7W3YFD0"/>
<dbReference type="Proteomes" id="UP000552587">
    <property type="component" value="Unassembled WGS sequence"/>
</dbReference>
<proteinExistence type="predicted"/>
<keyword evidence="2" id="KW-1185">Reference proteome</keyword>
<evidence type="ECO:0000313" key="2">
    <source>
        <dbReference type="Proteomes" id="UP000552587"/>
    </source>
</evidence>
<protein>
    <submittedName>
        <fullName evidence="1">Uncharacterized protein</fullName>
    </submittedName>
</protein>